<dbReference type="InterPro" id="IPR018289">
    <property type="entry name" value="MULE_transposase_dom"/>
</dbReference>
<comment type="caution">
    <text evidence="3">The sequence shown here is derived from an EMBL/GenBank/DDBJ whole genome shotgun (WGS) entry which is preliminary data.</text>
</comment>
<organism evidence="3 4">
    <name type="scientific">Perilla frutescens var. hirtella</name>
    <name type="common">Perilla citriodora</name>
    <name type="synonym">Perilla setoyensis</name>
    <dbReference type="NCBI Taxonomy" id="608512"/>
    <lineage>
        <taxon>Eukaryota</taxon>
        <taxon>Viridiplantae</taxon>
        <taxon>Streptophyta</taxon>
        <taxon>Embryophyta</taxon>
        <taxon>Tracheophyta</taxon>
        <taxon>Spermatophyta</taxon>
        <taxon>Magnoliopsida</taxon>
        <taxon>eudicotyledons</taxon>
        <taxon>Gunneridae</taxon>
        <taxon>Pentapetalae</taxon>
        <taxon>asterids</taxon>
        <taxon>lamiids</taxon>
        <taxon>Lamiales</taxon>
        <taxon>Lamiaceae</taxon>
        <taxon>Nepetoideae</taxon>
        <taxon>Elsholtzieae</taxon>
        <taxon>Perilla</taxon>
    </lineage>
</organism>
<reference evidence="3 4" key="1">
    <citation type="journal article" date="2021" name="Nat. Commun.">
        <title>Incipient diploidization of the medicinal plant Perilla within 10,000 years.</title>
        <authorList>
            <person name="Zhang Y."/>
            <person name="Shen Q."/>
            <person name="Leng L."/>
            <person name="Zhang D."/>
            <person name="Chen S."/>
            <person name="Shi Y."/>
            <person name="Ning Z."/>
            <person name="Chen S."/>
        </authorList>
    </citation>
    <scope>NUCLEOTIDE SEQUENCE [LARGE SCALE GENOMIC DNA]</scope>
    <source>
        <strain evidence="4">cv. PC099</strain>
    </source>
</reference>
<dbReference type="AlphaFoldDB" id="A0AAD4PAV2"/>
<accession>A0AAD4PAV2</accession>
<gene>
    <name evidence="3" type="ORF">C2S53_018565</name>
</gene>
<dbReference type="Proteomes" id="UP001190926">
    <property type="component" value="Unassembled WGS sequence"/>
</dbReference>
<evidence type="ECO:0000259" key="2">
    <source>
        <dbReference type="Pfam" id="PF10551"/>
    </source>
</evidence>
<proteinExistence type="predicted"/>
<sequence>MYELYCKHAREVGFGVRKNTQRTNSIGQVIEKYYVCSNEGVKKKAKVDKSSNQDQIIFRQNNITCTDCKAFLRVKKNHDGMLEGHMNFVNRMRMSVIEAGDAQTLIDRLCQEGVEDGVFFYRCAFILDEKTETFQWLFEVFKKLMKIKCPVTIFTDQDLAITSALSKVFLDARHRLCIWHLYQNAISHFGKLKGNRSFNEAFQRCLSGCMNEEEFESCWNSMINDCSLEDNS</sequence>
<evidence type="ECO:0008006" key="5">
    <source>
        <dbReference type="Google" id="ProtNLM"/>
    </source>
</evidence>
<dbReference type="Pfam" id="PF03101">
    <property type="entry name" value="FAR1"/>
    <property type="match status" value="1"/>
</dbReference>
<dbReference type="Pfam" id="PF10551">
    <property type="entry name" value="MULE"/>
    <property type="match status" value="1"/>
</dbReference>
<feature type="domain" description="FAR1" evidence="1">
    <location>
        <begin position="4"/>
        <end position="81"/>
    </location>
</feature>
<dbReference type="PANTHER" id="PTHR47718">
    <property type="entry name" value="OS01G0519700 PROTEIN"/>
    <property type="match status" value="1"/>
</dbReference>
<dbReference type="EMBL" id="SDAM02000058">
    <property type="protein sequence ID" value="KAH6833484.1"/>
    <property type="molecule type" value="Genomic_DNA"/>
</dbReference>
<keyword evidence="4" id="KW-1185">Reference proteome</keyword>
<feature type="domain" description="MULE transposase" evidence="2">
    <location>
        <begin position="117"/>
        <end position="184"/>
    </location>
</feature>
<dbReference type="InterPro" id="IPR004330">
    <property type="entry name" value="FAR1_DNA_bnd_dom"/>
</dbReference>
<protein>
    <recommendedName>
        <fullName evidence="5">Protein FAR1-RELATED SEQUENCE</fullName>
    </recommendedName>
</protein>
<evidence type="ECO:0000313" key="4">
    <source>
        <dbReference type="Proteomes" id="UP001190926"/>
    </source>
</evidence>
<dbReference type="PANTHER" id="PTHR47718:SF17">
    <property type="entry name" value="PROTEIN FAR1-RELATED SEQUENCE 5-LIKE"/>
    <property type="match status" value="1"/>
</dbReference>
<evidence type="ECO:0000259" key="1">
    <source>
        <dbReference type="Pfam" id="PF03101"/>
    </source>
</evidence>
<evidence type="ECO:0000313" key="3">
    <source>
        <dbReference type="EMBL" id="KAH6833484.1"/>
    </source>
</evidence>
<name>A0AAD4PAV2_PERFH</name>